<dbReference type="InterPro" id="IPR036282">
    <property type="entry name" value="Glutathione-S-Trfase_C_sf"/>
</dbReference>
<dbReference type="SUPFAM" id="SSF52833">
    <property type="entry name" value="Thioredoxin-like"/>
    <property type="match status" value="1"/>
</dbReference>
<dbReference type="Proteomes" id="UP000038010">
    <property type="component" value="Unassembled WGS sequence"/>
</dbReference>
<evidence type="ECO:0000256" key="1">
    <source>
        <dbReference type="ARBA" id="ARBA00007409"/>
    </source>
</evidence>
<evidence type="ECO:0000259" key="2">
    <source>
        <dbReference type="PROSITE" id="PS50404"/>
    </source>
</evidence>
<evidence type="ECO:0000313" key="4">
    <source>
        <dbReference type="EMBL" id="KPI43714.1"/>
    </source>
</evidence>
<keyword evidence="5" id="KW-1185">Reference proteome</keyword>
<dbReference type="Pfam" id="PF00043">
    <property type="entry name" value="GST_C"/>
    <property type="match status" value="1"/>
</dbReference>
<dbReference type="Gene3D" id="1.20.1050.10">
    <property type="match status" value="1"/>
</dbReference>
<dbReference type="InterPro" id="IPR004046">
    <property type="entry name" value="GST_C"/>
</dbReference>
<dbReference type="GO" id="GO:0016740">
    <property type="term" value="F:transferase activity"/>
    <property type="evidence" value="ECO:0007669"/>
    <property type="project" value="UniProtKB-KW"/>
</dbReference>
<protein>
    <submittedName>
        <fullName evidence="4">Glutathione S-transferase 3</fullName>
    </submittedName>
</protein>
<dbReference type="VEuPathDB" id="FungiDB:AB675_6384"/>
<feature type="domain" description="GST C-terminal" evidence="3">
    <location>
        <begin position="89"/>
        <end position="225"/>
    </location>
</feature>
<dbReference type="STRING" id="1664694.A0A0N1HVD9"/>
<dbReference type="PROSITE" id="PS50405">
    <property type="entry name" value="GST_CTER"/>
    <property type="match status" value="1"/>
</dbReference>
<dbReference type="SFLD" id="SFLDS00019">
    <property type="entry name" value="Glutathione_Transferase_(cytos"/>
    <property type="match status" value="1"/>
</dbReference>
<name>A0A0N1HVD9_9EURO</name>
<organism evidence="4 5">
    <name type="scientific">Cyphellophora attinorum</name>
    <dbReference type="NCBI Taxonomy" id="1664694"/>
    <lineage>
        <taxon>Eukaryota</taxon>
        <taxon>Fungi</taxon>
        <taxon>Dikarya</taxon>
        <taxon>Ascomycota</taxon>
        <taxon>Pezizomycotina</taxon>
        <taxon>Eurotiomycetes</taxon>
        <taxon>Chaetothyriomycetidae</taxon>
        <taxon>Chaetothyriales</taxon>
        <taxon>Cyphellophoraceae</taxon>
        <taxon>Cyphellophora</taxon>
    </lineage>
</organism>
<reference evidence="4 5" key="1">
    <citation type="submission" date="2015-06" db="EMBL/GenBank/DDBJ databases">
        <title>Draft genome of the ant-associated black yeast Phialophora attae CBS 131958.</title>
        <authorList>
            <person name="Moreno L.F."/>
            <person name="Stielow B.J."/>
            <person name="de Hoog S."/>
            <person name="Vicente V.A."/>
            <person name="Weiss V.A."/>
            <person name="de Vries M."/>
            <person name="Cruz L.M."/>
            <person name="Souza E.M."/>
        </authorList>
    </citation>
    <scope>NUCLEOTIDE SEQUENCE [LARGE SCALE GENOMIC DNA]</scope>
    <source>
        <strain evidence="4 5">CBS 131958</strain>
    </source>
</reference>
<dbReference type="PROSITE" id="PS50404">
    <property type="entry name" value="GST_NTER"/>
    <property type="match status" value="1"/>
</dbReference>
<feature type="domain" description="GST N-terminal" evidence="2">
    <location>
        <begin position="1"/>
        <end position="83"/>
    </location>
</feature>
<proteinExistence type="inferred from homology"/>
<sequence length="238" mass="26893">MITVHHLGISQSERIVWLFEELGIEYKLVNHTRAPMMAPDSLKSVPGNKTGKSPFIEDSDAGITLSESAAICDYITRKYGNGKLVLEPSSPDFSHFMYWFHYANGSFQPAFSLSMIVNLIPDLPEDSMVKHLSQNRLNAALKLMNDRLETNKWLAGDQFTIADIMSVYSATTQRYWGPAVSYKEYPNITRWLKDCAARPGYQRAREKGDPEMKDLIDEDAPETSLLVTDGVNAGHWKK</sequence>
<dbReference type="EMBL" id="LFJN01000004">
    <property type="protein sequence ID" value="KPI43714.1"/>
    <property type="molecule type" value="Genomic_DNA"/>
</dbReference>
<comment type="similarity">
    <text evidence="1">Belongs to the GST superfamily.</text>
</comment>
<dbReference type="Gene3D" id="3.40.30.10">
    <property type="entry name" value="Glutaredoxin"/>
    <property type="match status" value="1"/>
</dbReference>
<evidence type="ECO:0000259" key="3">
    <source>
        <dbReference type="PROSITE" id="PS50405"/>
    </source>
</evidence>
<dbReference type="OrthoDB" id="2309723at2759"/>
<gene>
    <name evidence="4" type="ORF">AB675_6384</name>
</gene>
<dbReference type="SUPFAM" id="SSF47616">
    <property type="entry name" value="GST C-terminal domain-like"/>
    <property type="match status" value="1"/>
</dbReference>
<comment type="caution">
    <text evidence="4">The sequence shown here is derived from an EMBL/GenBank/DDBJ whole genome shotgun (WGS) entry which is preliminary data.</text>
</comment>
<dbReference type="Pfam" id="PF13409">
    <property type="entry name" value="GST_N_2"/>
    <property type="match status" value="1"/>
</dbReference>
<dbReference type="SFLD" id="SFLDG01150">
    <property type="entry name" value="Main.1:_Beta-like"/>
    <property type="match status" value="1"/>
</dbReference>
<accession>A0A0N1HVD9</accession>
<dbReference type="AlphaFoldDB" id="A0A0N1HVD9"/>
<evidence type="ECO:0000313" key="5">
    <source>
        <dbReference type="Proteomes" id="UP000038010"/>
    </source>
</evidence>
<dbReference type="InterPro" id="IPR036249">
    <property type="entry name" value="Thioredoxin-like_sf"/>
</dbReference>
<dbReference type="GeneID" id="28738551"/>
<dbReference type="InterPro" id="IPR004045">
    <property type="entry name" value="Glutathione_S-Trfase_N"/>
</dbReference>
<dbReference type="InterPro" id="IPR040079">
    <property type="entry name" value="Glutathione_S-Trfase"/>
</dbReference>
<keyword evidence="4" id="KW-0808">Transferase</keyword>
<dbReference type="CDD" id="cd03046">
    <property type="entry name" value="GST_N_GTT1_like"/>
    <property type="match status" value="1"/>
</dbReference>
<dbReference type="InterPro" id="IPR010987">
    <property type="entry name" value="Glutathione-S-Trfase_C-like"/>
</dbReference>
<dbReference type="PANTHER" id="PTHR44051:SF9">
    <property type="entry name" value="GLUTATHIONE S-TRANSFERASE 1"/>
    <property type="match status" value="1"/>
</dbReference>
<dbReference type="SFLD" id="SFLDG00358">
    <property type="entry name" value="Main_(cytGST)"/>
    <property type="match status" value="1"/>
</dbReference>
<dbReference type="RefSeq" id="XP_018003677.1">
    <property type="nucleotide sequence ID" value="XM_018146671.1"/>
</dbReference>
<dbReference type="PANTHER" id="PTHR44051">
    <property type="entry name" value="GLUTATHIONE S-TRANSFERASE-RELATED"/>
    <property type="match status" value="1"/>
</dbReference>